<feature type="region of interest" description="Disordered" evidence="1">
    <location>
        <begin position="1"/>
        <end position="109"/>
    </location>
</feature>
<protein>
    <submittedName>
        <fullName evidence="2">Uncharacterized protein</fullName>
    </submittedName>
</protein>
<evidence type="ECO:0000313" key="3">
    <source>
        <dbReference type="Proteomes" id="UP000657574"/>
    </source>
</evidence>
<feature type="compositionally biased region" description="Basic residues" evidence="1">
    <location>
        <begin position="1"/>
        <end position="12"/>
    </location>
</feature>
<evidence type="ECO:0000256" key="1">
    <source>
        <dbReference type="SAM" id="MobiDB-lite"/>
    </source>
</evidence>
<feature type="compositionally biased region" description="Basic residues" evidence="1">
    <location>
        <begin position="55"/>
        <end position="64"/>
    </location>
</feature>
<gene>
    <name evidence="2" type="ORF">GCM10010121_099880</name>
</gene>
<evidence type="ECO:0000313" key="2">
    <source>
        <dbReference type="EMBL" id="GGJ73382.1"/>
    </source>
</evidence>
<sequence length="109" mass="12000">MQGAHVARRRALNQRTTAEDRPRVRHPADQRLVFSRHEDHAIARSTPRGLGRKLGANKRPRLTRKTGATQAMPVRDAAPGTRGTPNLSTRPASDGTDTHGFMQTMSLPS</sequence>
<reference evidence="2" key="2">
    <citation type="submission" date="2020-09" db="EMBL/GenBank/DDBJ databases">
        <authorList>
            <person name="Sun Q."/>
            <person name="Ohkuma M."/>
        </authorList>
    </citation>
    <scope>NUCLEOTIDE SEQUENCE</scope>
    <source>
        <strain evidence="2">JCM 3086</strain>
    </source>
</reference>
<dbReference type="AlphaFoldDB" id="A0A917UPW7"/>
<proteinExistence type="predicted"/>
<reference evidence="2" key="1">
    <citation type="journal article" date="2014" name="Int. J. Syst. Evol. Microbiol.">
        <title>Complete genome sequence of Corynebacterium casei LMG S-19264T (=DSM 44701T), isolated from a smear-ripened cheese.</title>
        <authorList>
            <consortium name="US DOE Joint Genome Institute (JGI-PGF)"/>
            <person name="Walter F."/>
            <person name="Albersmeier A."/>
            <person name="Kalinowski J."/>
            <person name="Ruckert C."/>
        </authorList>
    </citation>
    <scope>NUCLEOTIDE SEQUENCE</scope>
    <source>
        <strain evidence="2">JCM 3086</strain>
    </source>
</reference>
<feature type="compositionally biased region" description="Basic and acidic residues" evidence="1">
    <location>
        <begin position="17"/>
        <end position="42"/>
    </location>
</feature>
<accession>A0A917UPW7</accession>
<dbReference type="Proteomes" id="UP000657574">
    <property type="component" value="Unassembled WGS sequence"/>
</dbReference>
<name>A0A917UPW7_9ACTN</name>
<comment type="caution">
    <text evidence="2">The sequence shown here is derived from an EMBL/GenBank/DDBJ whole genome shotgun (WGS) entry which is preliminary data.</text>
</comment>
<keyword evidence="3" id="KW-1185">Reference proteome</keyword>
<dbReference type="EMBL" id="BMQA01000179">
    <property type="protein sequence ID" value="GGJ73382.1"/>
    <property type="molecule type" value="Genomic_DNA"/>
</dbReference>
<organism evidence="2 3">
    <name type="scientific">Streptomyces brasiliensis</name>
    <dbReference type="NCBI Taxonomy" id="1954"/>
    <lineage>
        <taxon>Bacteria</taxon>
        <taxon>Bacillati</taxon>
        <taxon>Actinomycetota</taxon>
        <taxon>Actinomycetes</taxon>
        <taxon>Kitasatosporales</taxon>
        <taxon>Streptomycetaceae</taxon>
        <taxon>Streptomyces</taxon>
    </lineage>
</organism>